<dbReference type="SUPFAM" id="SSF51735">
    <property type="entry name" value="NAD(P)-binding Rossmann-fold domains"/>
    <property type="match status" value="1"/>
</dbReference>
<comment type="similarity">
    <text evidence="1 3">Belongs to the short-chain dehydrogenases/reductases (SDR) family.</text>
</comment>
<dbReference type="GO" id="GO:0016491">
    <property type="term" value="F:oxidoreductase activity"/>
    <property type="evidence" value="ECO:0007669"/>
    <property type="project" value="UniProtKB-KW"/>
</dbReference>
<proteinExistence type="inferred from homology"/>
<accession>A0A0C9W810</accession>
<sequence length="298" mass="32723">METPTSTERVWLITGTSSGFGKRLVPSVLARGDYVIATARSLSTLGFPPSTHLRLLTLDITSGLQSISQTITEAIAIWGRIDVLVNNAGYGEKALIEEGGSDAFRRQFETNVFGLIDVTVAVVPYMRERREGVVVNMGSRTSWMAETPGGGPYAASKAVVRSFSETLAIELASFSIRVVLVEPAAFRTEQIFAHPYFTDNPISAYDALRARSQSIYENIDGKQRGDPVKAMELVVDVVRGEGKARRRVKEEGKEGVEYLPLGRECVEAISGKFKRLEGVLEEWGEVIVDTEFQVDVKA</sequence>
<evidence type="ECO:0000256" key="3">
    <source>
        <dbReference type="RuleBase" id="RU000363"/>
    </source>
</evidence>
<dbReference type="PANTHER" id="PTHR43976:SF16">
    <property type="entry name" value="SHORT-CHAIN DEHYDROGENASE_REDUCTASE FAMILY PROTEIN"/>
    <property type="match status" value="1"/>
</dbReference>
<dbReference type="Proteomes" id="UP000053820">
    <property type="component" value="Unassembled WGS sequence"/>
</dbReference>
<dbReference type="InterPro" id="IPR051911">
    <property type="entry name" value="SDR_oxidoreductase"/>
</dbReference>
<protein>
    <submittedName>
        <fullName evidence="4">Unplaced genomic scaffold scaffold_16, whole genome shotgun sequence</fullName>
    </submittedName>
</protein>
<dbReference type="HOGENOM" id="CLU_010194_2_9_1"/>
<dbReference type="Pfam" id="PF00106">
    <property type="entry name" value="adh_short"/>
    <property type="match status" value="1"/>
</dbReference>
<gene>
    <name evidence="4" type="ORF">HYDPIDRAFT_29324</name>
</gene>
<evidence type="ECO:0000256" key="2">
    <source>
        <dbReference type="ARBA" id="ARBA00023002"/>
    </source>
</evidence>
<dbReference type="Gene3D" id="3.40.50.720">
    <property type="entry name" value="NAD(P)-binding Rossmann-like Domain"/>
    <property type="match status" value="1"/>
</dbReference>
<dbReference type="PANTHER" id="PTHR43976">
    <property type="entry name" value="SHORT CHAIN DEHYDROGENASE"/>
    <property type="match status" value="1"/>
</dbReference>
<evidence type="ECO:0000256" key="1">
    <source>
        <dbReference type="ARBA" id="ARBA00006484"/>
    </source>
</evidence>
<evidence type="ECO:0000313" key="4">
    <source>
        <dbReference type="EMBL" id="KIJ63523.1"/>
    </source>
</evidence>
<evidence type="ECO:0000313" key="5">
    <source>
        <dbReference type="Proteomes" id="UP000053820"/>
    </source>
</evidence>
<keyword evidence="2" id="KW-0560">Oxidoreductase</keyword>
<keyword evidence="5" id="KW-1185">Reference proteome</keyword>
<dbReference type="InterPro" id="IPR036291">
    <property type="entry name" value="NAD(P)-bd_dom_sf"/>
</dbReference>
<dbReference type="InterPro" id="IPR002347">
    <property type="entry name" value="SDR_fam"/>
</dbReference>
<dbReference type="OrthoDB" id="1274115at2759"/>
<name>A0A0C9W810_9AGAM</name>
<dbReference type="AlphaFoldDB" id="A0A0C9W810"/>
<reference evidence="4 5" key="1">
    <citation type="submission" date="2014-04" db="EMBL/GenBank/DDBJ databases">
        <title>Evolutionary Origins and Diversification of the Mycorrhizal Mutualists.</title>
        <authorList>
            <consortium name="DOE Joint Genome Institute"/>
            <consortium name="Mycorrhizal Genomics Consortium"/>
            <person name="Kohler A."/>
            <person name="Kuo A."/>
            <person name="Nagy L.G."/>
            <person name="Floudas D."/>
            <person name="Copeland A."/>
            <person name="Barry K.W."/>
            <person name="Cichocki N."/>
            <person name="Veneault-Fourrey C."/>
            <person name="LaButti K."/>
            <person name="Lindquist E.A."/>
            <person name="Lipzen A."/>
            <person name="Lundell T."/>
            <person name="Morin E."/>
            <person name="Murat C."/>
            <person name="Riley R."/>
            <person name="Ohm R."/>
            <person name="Sun H."/>
            <person name="Tunlid A."/>
            <person name="Henrissat B."/>
            <person name="Grigoriev I.V."/>
            <person name="Hibbett D.S."/>
            <person name="Martin F."/>
        </authorList>
    </citation>
    <scope>NUCLEOTIDE SEQUENCE [LARGE SCALE GENOMIC DNA]</scope>
    <source>
        <strain evidence="4 5">MD-312</strain>
    </source>
</reference>
<dbReference type="PRINTS" id="PR00080">
    <property type="entry name" value="SDRFAMILY"/>
</dbReference>
<dbReference type="EMBL" id="KN839850">
    <property type="protein sequence ID" value="KIJ63523.1"/>
    <property type="molecule type" value="Genomic_DNA"/>
</dbReference>
<dbReference type="PRINTS" id="PR00081">
    <property type="entry name" value="GDHRDH"/>
</dbReference>
<dbReference type="CDD" id="cd05374">
    <property type="entry name" value="17beta-HSD-like_SDR_c"/>
    <property type="match status" value="1"/>
</dbReference>
<organism evidence="4 5">
    <name type="scientific">Hydnomerulius pinastri MD-312</name>
    <dbReference type="NCBI Taxonomy" id="994086"/>
    <lineage>
        <taxon>Eukaryota</taxon>
        <taxon>Fungi</taxon>
        <taxon>Dikarya</taxon>
        <taxon>Basidiomycota</taxon>
        <taxon>Agaricomycotina</taxon>
        <taxon>Agaricomycetes</taxon>
        <taxon>Agaricomycetidae</taxon>
        <taxon>Boletales</taxon>
        <taxon>Boletales incertae sedis</taxon>
        <taxon>Leucogyrophana</taxon>
    </lineage>
</organism>